<feature type="region of interest" description="Disordered" evidence="7">
    <location>
        <begin position="300"/>
        <end position="384"/>
    </location>
</feature>
<reference evidence="8" key="1">
    <citation type="submission" date="2022-07" db="EMBL/GenBank/DDBJ databases">
        <title>Draft genome sequence of Zalerion maritima ATCC 34329, a (micro)plastics degrading marine fungus.</title>
        <authorList>
            <person name="Paco A."/>
            <person name="Goncalves M.F.M."/>
            <person name="Rocha-Santos T.A.P."/>
            <person name="Alves A."/>
        </authorList>
    </citation>
    <scope>NUCLEOTIDE SEQUENCE</scope>
    <source>
        <strain evidence="8">ATCC 34329</strain>
    </source>
</reference>
<dbReference type="AlphaFoldDB" id="A0AAD5RXF3"/>
<comment type="similarity">
    <text evidence="2">Belongs to the NOP14 family.</text>
</comment>
<evidence type="ECO:0000256" key="2">
    <source>
        <dbReference type="ARBA" id="ARBA00007466"/>
    </source>
</evidence>
<dbReference type="GO" id="GO:0032040">
    <property type="term" value="C:small-subunit processome"/>
    <property type="evidence" value="ECO:0007669"/>
    <property type="project" value="InterPro"/>
</dbReference>
<organism evidence="8 9">
    <name type="scientific">Zalerion maritima</name>
    <dbReference type="NCBI Taxonomy" id="339359"/>
    <lineage>
        <taxon>Eukaryota</taxon>
        <taxon>Fungi</taxon>
        <taxon>Dikarya</taxon>
        <taxon>Ascomycota</taxon>
        <taxon>Pezizomycotina</taxon>
        <taxon>Sordariomycetes</taxon>
        <taxon>Lulworthiomycetidae</taxon>
        <taxon>Lulworthiales</taxon>
        <taxon>Lulworthiaceae</taxon>
        <taxon>Zalerion</taxon>
    </lineage>
</organism>
<feature type="region of interest" description="Disordered" evidence="7">
    <location>
        <begin position="200"/>
        <end position="224"/>
    </location>
</feature>
<feature type="compositionally biased region" description="Basic and acidic residues" evidence="7">
    <location>
        <begin position="328"/>
        <end position="342"/>
    </location>
</feature>
<feature type="region of interest" description="Disordered" evidence="7">
    <location>
        <begin position="406"/>
        <end position="463"/>
    </location>
</feature>
<dbReference type="PANTHER" id="PTHR23183:SF0">
    <property type="entry name" value="NUCLEOLAR PROTEIN 14"/>
    <property type="match status" value="1"/>
</dbReference>
<comment type="caution">
    <text evidence="8">The sequence shown here is derived from an EMBL/GenBank/DDBJ whole genome shotgun (WGS) entry which is preliminary data.</text>
</comment>
<feature type="compositionally biased region" description="Basic and acidic residues" evidence="7">
    <location>
        <begin position="887"/>
        <end position="898"/>
    </location>
</feature>
<comment type="function">
    <text evidence="6">Involved in nucleolar processing of pre-18S ribosomal RNA. Has a role in the nuclear export of 40S pre-ribosomal subunit to the cytoplasm.</text>
</comment>
<evidence type="ECO:0000256" key="5">
    <source>
        <dbReference type="ARBA" id="ARBA00023242"/>
    </source>
</evidence>
<dbReference type="Pfam" id="PF04147">
    <property type="entry name" value="Nop14"/>
    <property type="match status" value="1"/>
</dbReference>
<feature type="compositionally biased region" description="Basic and acidic residues" evidence="7">
    <location>
        <begin position="207"/>
        <end position="224"/>
    </location>
</feature>
<feature type="compositionally biased region" description="Basic and acidic residues" evidence="7">
    <location>
        <begin position="447"/>
        <end position="457"/>
    </location>
</feature>
<sequence>MPPSQLKRLKASLRDQGVIGPQQSKRQKKKEAQNGKNNNRKSVVVEQIREQFNPFDVKRNPRGPKFEVATSRPTDYNAVKGRPGAARAAGEDKRRETLLVEMQRRNKVGGIIDRRFGETDPDMSNEDKILERFTREKQRLFKKHSVFDLNEGLLEDEPTPFGSSLRDDFDEQDMQDAYGKYDDDGNEGYVGMRVKRSHGDMASLHSGDGDHGTAKGEPMRKKTKTEVMKEAIAKSKLYKYERQATKEENEGMREELDAGFSALNRLLKTTTKGPQNNTKPKSEVLEDAIKKFIPSQHTMSQQMLGKAALSGPTKSKEEVEEEAAAKLLEIEDKKLRRMRGEQISEDSEDSEKDEEEEKPSNPNVPFWMQKEEEQDAFGLGGGNRIKPTPAELGFDDEDDFIIDDNLVGSDSEMAPITNGEDLEDDEDEDESASTEEREDEFDAEDVESARFDNRDNTKLASLPCPQTHDQLLGVLKGLPSESLQNIIRNIRTQHHPRLAKINKELLAQFARVLVQHISYVGNSSNSNHNDARLSASFVATEVTIRHVHSMGKNFPVDVANKFRDSIKEMSRERPLSLTVGDLCILTAVGSIFPTSDHFHQVATPAMLVISRYLGQKILQSLPDYAKGIFLSSLAYQYQSFSKRYVPEALNFCLNTLSSLAPSPLLPAHGRQYFPIHEPSPGIRIAQAGKSSIAPRKLQVSDCLPPSPSSSPSTSDSTTLKISLMETTIHLLTTFSTLWSAQPAYIETFAPARSVLSHLQSKNCRAHLPASLATTISSSLESLDASLANSQRDRHPLELHHHKPLAVKSHIPKFEETYDPEKHYDPDQDRAEARKLAKEYRKERKGAMRELRRDAHFMAREKLKTKIAKDTVYDKKFKRLVAEIQGEEGREAKEYEREKDRRKKLRG</sequence>
<dbReference type="GO" id="GO:0030490">
    <property type="term" value="P:maturation of SSU-rRNA"/>
    <property type="evidence" value="ECO:0007669"/>
    <property type="project" value="TreeGrafter"/>
</dbReference>
<keyword evidence="5" id="KW-0539">Nucleus</keyword>
<evidence type="ECO:0000256" key="1">
    <source>
        <dbReference type="ARBA" id="ARBA00004604"/>
    </source>
</evidence>
<proteinExistence type="inferred from homology"/>
<feature type="compositionally biased region" description="Acidic residues" evidence="7">
    <location>
        <begin position="420"/>
        <end position="446"/>
    </location>
</feature>
<evidence type="ECO:0000313" key="9">
    <source>
        <dbReference type="Proteomes" id="UP001201980"/>
    </source>
</evidence>
<evidence type="ECO:0000256" key="6">
    <source>
        <dbReference type="ARBA" id="ARBA00024695"/>
    </source>
</evidence>
<comment type="subcellular location">
    <subcellularLocation>
        <location evidence="1">Nucleus</location>
        <location evidence="1">Nucleolus</location>
    </subcellularLocation>
</comment>
<gene>
    <name evidence="8" type="ORF">MKZ38_006437</name>
</gene>
<feature type="region of interest" description="Disordered" evidence="7">
    <location>
        <begin position="887"/>
        <end position="906"/>
    </location>
</feature>
<feature type="region of interest" description="Disordered" evidence="7">
    <location>
        <begin position="1"/>
        <end position="43"/>
    </location>
</feature>
<dbReference type="GO" id="GO:0030692">
    <property type="term" value="C:Noc4p-Nop14p complex"/>
    <property type="evidence" value="ECO:0007669"/>
    <property type="project" value="TreeGrafter"/>
</dbReference>
<evidence type="ECO:0000256" key="7">
    <source>
        <dbReference type="SAM" id="MobiDB-lite"/>
    </source>
</evidence>
<evidence type="ECO:0000256" key="3">
    <source>
        <dbReference type="ARBA" id="ARBA00022517"/>
    </source>
</evidence>
<keyword evidence="4" id="KW-0698">rRNA processing</keyword>
<name>A0AAD5RXF3_9PEZI</name>
<dbReference type="PANTHER" id="PTHR23183">
    <property type="entry name" value="NOP14"/>
    <property type="match status" value="1"/>
</dbReference>
<dbReference type="Proteomes" id="UP001201980">
    <property type="component" value="Unassembled WGS sequence"/>
</dbReference>
<dbReference type="EMBL" id="JAKWBI020000039">
    <property type="protein sequence ID" value="KAJ2905044.1"/>
    <property type="molecule type" value="Genomic_DNA"/>
</dbReference>
<evidence type="ECO:0000256" key="4">
    <source>
        <dbReference type="ARBA" id="ARBA00022552"/>
    </source>
</evidence>
<keyword evidence="3" id="KW-0690">Ribosome biogenesis</keyword>
<dbReference type="InterPro" id="IPR007276">
    <property type="entry name" value="Nop14"/>
</dbReference>
<feature type="region of interest" description="Disordered" evidence="7">
    <location>
        <begin position="55"/>
        <end position="93"/>
    </location>
</feature>
<protein>
    <submittedName>
        <fullName evidence="8">Nop14-like family protein</fullName>
    </submittedName>
</protein>
<evidence type="ECO:0000313" key="8">
    <source>
        <dbReference type="EMBL" id="KAJ2905044.1"/>
    </source>
</evidence>
<feature type="compositionally biased region" description="Acidic residues" evidence="7">
    <location>
        <begin position="343"/>
        <end position="357"/>
    </location>
</feature>
<keyword evidence="9" id="KW-1185">Reference proteome</keyword>
<accession>A0AAD5RXF3</accession>